<feature type="compositionally biased region" description="Acidic residues" evidence="1">
    <location>
        <begin position="201"/>
        <end position="214"/>
    </location>
</feature>
<dbReference type="Gene3D" id="1.10.1520.10">
    <property type="entry name" value="Ribonuclease III domain"/>
    <property type="match status" value="1"/>
</dbReference>
<evidence type="ECO:0000313" key="5">
    <source>
        <dbReference type="Proteomes" id="UP000078595"/>
    </source>
</evidence>
<feature type="compositionally biased region" description="Polar residues" evidence="1">
    <location>
        <begin position="216"/>
        <end position="229"/>
    </location>
</feature>
<evidence type="ECO:0000256" key="1">
    <source>
        <dbReference type="SAM" id="MobiDB-lite"/>
    </source>
</evidence>
<feature type="region of interest" description="Disordered" evidence="1">
    <location>
        <begin position="262"/>
        <end position="300"/>
    </location>
</feature>
<evidence type="ECO:0000313" key="4">
    <source>
        <dbReference type="EMBL" id="WWC62718.1"/>
    </source>
</evidence>
<dbReference type="RefSeq" id="XP_018262222.1">
    <property type="nucleotide sequence ID" value="XM_018408531.1"/>
</dbReference>
<dbReference type="VEuPathDB" id="FungiDB:I303_05238"/>
<proteinExistence type="predicted"/>
<dbReference type="InterPro" id="IPR036389">
    <property type="entry name" value="RNase_III_sf"/>
</dbReference>
<feature type="compositionally biased region" description="Polar residues" evidence="1">
    <location>
        <begin position="291"/>
        <end position="300"/>
    </location>
</feature>
<dbReference type="SMART" id="SM00535">
    <property type="entry name" value="RIBOc"/>
    <property type="match status" value="1"/>
</dbReference>
<name>A0A1A6A2U4_9TREE</name>
<feature type="domain" description="RNase III" evidence="2">
    <location>
        <begin position="67"/>
        <end position="158"/>
    </location>
</feature>
<dbReference type="KEGG" id="kdj:28968937"/>
<dbReference type="Proteomes" id="UP000078595">
    <property type="component" value="Chromosome 6"/>
</dbReference>
<reference evidence="4" key="3">
    <citation type="submission" date="2024-02" db="EMBL/GenBank/DDBJ databases">
        <title>Comparative genomics of Cryptococcus and Kwoniella reveals pathogenesis evolution and contrasting modes of karyotype evolution via chromosome fusion or intercentromeric recombination.</title>
        <authorList>
            <person name="Coelho M.A."/>
            <person name="David-Palma M."/>
            <person name="Shea T."/>
            <person name="Bowers K."/>
            <person name="McGinley-Smith S."/>
            <person name="Mohammad A.W."/>
            <person name="Gnirke A."/>
            <person name="Yurkov A.M."/>
            <person name="Nowrousian M."/>
            <person name="Sun S."/>
            <person name="Cuomo C.A."/>
            <person name="Heitman J."/>
        </authorList>
    </citation>
    <scope>NUCLEOTIDE SEQUENCE</scope>
    <source>
        <strain evidence="4">CBS 10117</strain>
    </source>
</reference>
<reference evidence="3" key="1">
    <citation type="submission" date="2013-07" db="EMBL/GenBank/DDBJ databases">
        <title>The Genome Sequence of Cryptococcus dejecticola CBS10117.</title>
        <authorList>
            <consortium name="The Broad Institute Genome Sequencing Platform"/>
            <person name="Cuomo C."/>
            <person name="Litvintseva A."/>
            <person name="Chen Y."/>
            <person name="Heitman J."/>
            <person name="Sun S."/>
            <person name="Springer D."/>
            <person name="Dromer F."/>
            <person name="Young S.K."/>
            <person name="Zeng Q."/>
            <person name="Gargeya S."/>
            <person name="Fitzgerald M."/>
            <person name="Abouelleil A."/>
            <person name="Alvarado L."/>
            <person name="Berlin A.M."/>
            <person name="Chapman S.B."/>
            <person name="Dewar J."/>
            <person name="Goldberg J."/>
            <person name="Griggs A."/>
            <person name="Gujja S."/>
            <person name="Hansen M."/>
            <person name="Howarth C."/>
            <person name="Imamovic A."/>
            <person name="Larimer J."/>
            <person name="McCowan C."/>
            <person name="Murphy C."/>
            <person name="Pearson M."/>
            <person name="Priest M."/>
            <person name="Roberts A."/>
            <person name="Saif S."/>
            <person name="Shea T."/>
            <person name="Sykes S."/>
            <person name="Wortman J."/>
            <person name="Nusbaum C."/>
            <person name="Birren B."/>
        </authorList>
    </citation>
    <scope>NUCLEOTIDE SEQUENCE [LARGE SCALE GENOMIC DNA]</scope>
    <source>
        <strain evidence="3">CBS 10117</strain>
    </source>
</reference>
<dbReference type="EMBL" id="KI894032">
    <property type="protein sequence ID" value="OBR84380.1"/>
    <property type="molecule type" value="Genomic_DNA"/>
</dbReference>
<sequence>MPRSVQKYDHCLQVFVLPPLPPLDLPPLPPITDPKIEEMVFTHPGFFNTPRSYSTSMFLTDGQAVCNYEKLEHVGDALLEAVAVTLAHELFPNFRQGSAAIMRDKLVANSTLAQIARQYGMPDRIRCAPPARHAVKKNEKVAASVFEAYIAGVYYSYLNHKDGDDTTPSSNHPSASQISSSSSVEFVGGDIDDSSSATSPEEVDETSSDEEYFDAEQNSPSSSDTDINPQLSETDELAISLNRLFAQTTRITEVDNADVCDDLGPSSDHVIPPHDDKEDDTVVGSSASSSNAPTSETIRPQRTRAEAYDYLFEWLEKVLTPIAYFALENLKVEDKRINRESNKSTEAPFVVPLHWKEEDIKAQGGKSVLHNRFVEPNLPKYTESSGFVGRPQVQLWTVECCAIDEEGQEWTAEATRTTKQAAANLAAWRVCVAMGVIREDD</sequence>
<protein>
    <recommendedName>
        <fullName evidence="2">RNase III domain-containing protein</fullName>
    </recommendedName>
</protein>
<dbReference type="GO" id="GO:0006396">
    <property type="term" value="P:RNA processing"/>
    <property type="evidence" value="ECO:0007669"/>
    <property type="project" value="InterPro"/>
</dbReference>
<feature type="region of interest" description="Disordered" evidence="1">
    <location>
        <begin position="164"/>
        <end position="229"/>
    </location>
</feature>
<dbReference type="OrthoDB" id="2392202at2759"/>
<dbReference type="GO" id="GO:0004525">
    <property type="term" value="F:ribonuclease III activity"/>
    <property type="evidence" value="ECO:0007669"/>
    <property type="project" value="InterPro"/>
</dbReference>
<dbReference type="Pfam" id="PF00636">
    <property type="entry name" value="Ribonuclease_3"/>
    <property type="match status" value="1"/>
</dbReference>
<dbReference type="STRING" id="1296121.A0A1A6A2U4"/>
<dbReference type="GeneID" id="28968937"/>
<dbReference type="CDD" id="cd00593">
    <property type="entry name" value="RIBOc"/>
    <property type="match status" value="1"/>
</dbReference>
<dbReference type="InterPro" id="IPR000999">
    <property type="entry name" value="RNase_III_dom"/>
</dbReference>
<evidence type="ECO:0000259" key="2">
    <source>
        <dbReference type="PROSITE" id="PS50142"/>
    </source>
</evidence>
<reference evidence="4" key="2">
    <citation type="submission" date="2013-07" db="EMBL/GenBank/DDBJ databases">
        <authorList>
            <consortium name="The Broad Institute Genome Sequencing Platform"/>
            <person name="Cuomo C."/>
            <person name="Litvintseva A."/>
            <person name="Chen Y."/>
            <person name="Heitman J."/>
            <person name="Sun S."/>
            <person name="Springer D."/>
            <person name="Dromer F."/>
            <person name="Young S.K."/>
            <person name="Zeng Q."/>
            <person name="Gargeya S."/>
            <person name="Fitzgerald M."/>
            <person name="Abouelleil A."/>
            <person name="Alvarado L."/>
            <person name="Berlin A.M."/>
            <person name="Chapman S.B."/>
            <person name="Dewar J."/>
            <person name="Goldberg J."/>
            <person name="Griggs A."/>
            <person name="Gujja S."/>
            <person name="Hansen M."/>
            <person name="Howarth C."/>
            <person name="Imamovic A."/>
            <person name="Larimer J."/>
            <person name="McCowan C."/>
            <person name="Murphy C."/>
            <person name="Pearson M."/>
            <person name="Priest M."/>
            <person name="Roberts A."/>
            <person name="Saif S."/>
            <person name="Shea T."/>
            <person name="Sykes S."/>
            <person name="Wortman J."/>
            <person name="Nusbaum C."/>
            <person name="Birren B."/>
        </authorList>
    </citation>
    <scope>NUCLEOTIDE SEQUENCE</scope>
    <source>
        <strain evidence="4">CBS 10117</strain>
    </source>
</reference>
<gene>
    <name evidence="3" type="ORF">I303_05238</name>
    <name evidence="4" type="ORF">I303_105315</name>
</gene>
<evidence type="ECO:0000313" key="3">
    <source>
        <dbReference type="EMBL" id="OBR84380.1"/>
    </source>
</evidence>
<organism evidence="3">
    <name type="scientific">Kwoniella dejecticola CBS 10117</name>
    <dbReference type="NCBI Taxonomy" id="1296121"/>
    <lineage>
        <taxon>Eukaryota</taxon>
        <taxon>Fungi</taxon>
        <taxon>Dikarya</taxon>
        <taxon>Basidiomycota</taxon>
        <taxon>Agaricomycotina</taxon>
        <taxon>Tremellomycetes</taxon>
        <taxon>Tremellales</taxon>
        <taxon>Cryptococcaceae</taxon>
        <taxon>Kwoniella</taxon>
    </lineage>
</organism>
<dbReference type="PROSITE" id="PS50142">
    <property type="entry name" value="RNASE_3_2"/>
    <property type="match status" value="1"/>
</dbReference>
<keyword evidence="5" id="KW-1185">Reference proteome</keyword>
<feature type="compositionally biased region" description="Low complexity" evidence="1">
    <location>
        <begin position="169"/>
        <end position="183"/>
    </location>
</feature>
<accession>A0A1A6A2U4</accession>
<dbReference type="EMBL" id="CP144535">
    <property type="protein sequence ID" value="WWC62718.1"/>
    <property type="molecule type" value="Genomic_DNA"/>
</dbReference>
<dbReference type="SUPFAM" id="SSF69065">
    <property type="entry name" value="RNase III domain-like"/>
    <property type="match status" value="1"/>
</dbReference>
<dbReference type="AlphaFoldDB" id="A0A1A6A2U4"/>